<dbReference type="KEGG" id="mbr:MONBRDRAFT_33830"/>
<dbReference type="InterPro" id="IPR005036">
    <property type="entry name" value="CBM21_dom"/>
</dbReference>
<evidence type="ECO:0000313" key="3">
    <source>
        <dbReference type="EMBL" id="EDQ86434.1"/>
    </source>
</evidence>
<dbReference type="InterPro" id="IPR050782">
    <property type="entry name" value="PP1_regulatory_subunit_3"/>
</dbReference>
<dbReference type="RefSeq" id="XP_001748824.1">
    <property type="nucleotide sequence ID" value="XM_001748772.1"/>
</dbReference>
<dbReference type="InterPro" id="IPR038175">
    <property type="entry name" value="CBM21_dom_sf"/>
</dbReference>
<evidence type="ECO:0000259" key="2">
    <source>
        <dbReference type="PROSITE" id="PS51159"/>
    </source>
</evidence>
<feature type="region of interest" description="Disordered" evidence="1">
    <location>
        <begin position="1"/>
        <end position="65"/>
    </location>
</feature>
<dbReference type="PROSITE" id="PS51159">
    <property type="entry name" value="CBM21"/>
    <property type="match status" value="1"/>
</dbReference>
<dbReference type="Gene3D" id="2.60.40.2440">
    <property type="entry name" value="Carbohydrate binding type-21 domain"/>
    <property type="match status" value="1"/>
</dbReference>
<dbReference type="InParanoid" id="A9V7T7"/>
<dbReference type="Proteomes" id="UP000001357">
    <property type="component" value="Unassembled WGS sequence"/>
</dbReference>
<evidence type="ECO:0000256" key="1">
    <source>
        <dbReference type="SAM" id="MobiDB-lite"/>
    </source>
</evidence>
<dbReference type="AlphaFoldDB" id="A9V7T7"/>
<feature type="compositionally biased region" description="Low complexity" evidence="1">
    <location>
        <begin position="78"/>
        <end position="88"/>
    </location>
</feature>
<evidence type="ECO:0000313" key="4">
    <source>
        <dbReference type="Proteomes" id="UP000001357"/>
    </source>
</evidence>
<keyword evidence="4" id="KW-1185">Reference proteome</keyword>
<dbReference type="eggNOG" id="KOG3986">
    <property type="taxonomic scope" value="Eukaryota"/>
</dbReference>
<dbReference type="PANTHER" id="PTHR12307">
    <property type="entry name" value="PROTEIN PHOSPHATASE 1 REGULATORY SUBUNIT"/>
    <property type="match status" value="1"/>
</dbReference>
<dbReference type="EMBL" id="CH991566">
    <property type="protein sequence ID" value="EDQ86434.1"/>
    <property type="molecule type" value="Genomic_DNA"/>
</dbReference>
<feature type="compositionally biased region" description="Polar residues" evidence="1">
    <location>
        <begin position="28"/>
        <end position="59"/>
    </location>
</feature>
<dbReference type="GeneID" id="5894078"/>
<accession>A9V7T7</accession>
<dbReference type="Pfam" id="PF03370">
    <property type="entry name" value="CBM_21"/>
    <property type="match status" value="1"/>
</dbReference>
<protein>
    <recommendedName>
        <fullName evidence="2">CBM21 domain-containing protein</fullName>
    </recommendedName>
</protein>
<feature type="compositionally biased region" description="Low complexity" evidence="1">
    <location>
        <begin position="128"/>
        <end position="138"/>
    </location>
</feature>
<dbReference type="GO" id="GO:0005979">
    <property type="term" value="P:regulation of glycogen biosynthetic process"/>
    <property type="evidence" value="ECO:0000318"/>
    <property type="project" value="GO_Central"/>
</dbReference>
<gene>
    <name evidence="3" type="ORF">MONBRDRAFT_33830</name>
</gene>
<name>A9V7T7_MONBE</name>
<organism evidence="3 4">
    <name type="scientific">Monosiga brevicollis</name>
    <name type="common">Choanoflagellate</name>
    <dbReference type="NCBI Taxonomy" id="81824"/>
    <lineage>
        <taxon>Eukaryota</taxon>
        <taxon>Choanoflagellata</taxon>
        <taxon>Craspedida</taxon>
        <taxon>Salpingoecidae</taxon>
        <taxon>Monosiga</taxon>
    </lineage>
</organism>
<dbReference type="PANTHER" id="PTHR12307:SF36">
    <property type="entry name" value="GLYCOGEN-BINDING SUBUNIT 76A"/>
    <property type="match status" value="1"/>
</dbReference>
<dbReference type="FunCoup" id="A9V7T7">
    <property type="interactions" value="206"/>
</dbReference>
<dbReference type="GO" id="GO:0008157">
    <property type="term" value="F:protein phosphatase 1 binding"/>
    <property type="evidence" value="ECO:0000318"/>
    <property type="project" value="GO_Central"/>
</dbReference>
<feature type="region of interest" description="Disordered" evidence="1">
    <location>
        <begin position="78"/>
        <end position="140"/>
    </location>
</feature>
<proteinExistence type="predicted"/>
<dbReference type="GO" id="GO:2001069">
    <property type="term" value="F:glycogen binding"/>
    <property type="evidence" value="ECO:0000318"/>
    <property type="project" value="GO_Central"/>
</dbReference>
<feature type="domain" description="CBM21" evidence="2">
    <location>
        <begin position="279"/>
        <end position="385"/>
    </location>
</feature>
<dbReference type="STRING" id="81824.A9V7T7"/>
<sequence>MAGPVGAIADATAGSQTVFDDRALSPMATPTSRLHLSQQTFFQAQSPTRHPHQRQQSPAALTKRNPPMAFNVASEFASDLTDTSSSEASDSEEDYGSVFAFPHPPTPMRKAPPAALNLPEPVPEDEVPSSSPIPSPESTAASLSEAVIDGAFATVLAAEANASPTSPKVHNVIEKLPVQHPARVTMRRLSDGSLYPHQPDYGPIPGPKPRQTKIMWRDSTGQKLCSSIFFRKNEPPCRCRPSSVAPSPVPLQTPSFLIKSKPAMTFDVQQLPAGNVAVVHSLASKAVQLEQVTLRYPLAFLTVRVLNMAFEKRVFIRWSTDGWKTTKEDVVMTYLPSCADPSSDRFYATLKLDSDEIDRIEFCVGYNTTGQCFWDNRDGQNYAIVLKHHATRFGRC</sequence>
<reference evidence="3 4" key="1">
    <citation type="journal article" date="2008" name="Nature">
        <title>The genome of the choanoflagellate Monosiga brevicollis and the origin of metazoans.</title>
        <authorList>
            <consortium name="JGI Sequencing"/>
            <person name="King N."/>
            <person name="Westbrook M.J."/>
            <person name="Young S.L."/>
            <person name="Kuo A."/>
            <person name="Abedin M."/>
            <person name="Chapman J."/>
            <person name="Fairclough S."/>
            <person name="Hellsten U."/>
            <person name="Isogai Y."/>
            <person name="Letunic I."/>
            <person name="Marr M."/>
            <person name="Pincus D."/>
            <person name="Putnam N."/>
            <person name="Rokas A."/>
            <person name="Wright K.J."/>
            <person name="Zuzow R."/>
            <person name="Dirks W."/>
            <person name="Good M."/>
            <person name="Goodstein D."/>
            <person name="Lemons D."/>
            <person name="Li W."/>
            <person name="Lyons J.B."/>
            <person name="Morris A."/>
            <person name="Nichols S."/>
            <person name="Richter D.J."/>
            <person name="Salamov A."/>
            <person name="Bork P."/>
            <person name="Lim W.A."/>
            <person name="Manning G."/>
            <person name="Miller W.T."/>
            <person name="McGinnis W."/>
            <person name="Shapiro H."/>
            <person name="Tjian R."/>
            <person name="Grigoriev I.V."/>
            <person name="Rokhsar D."/>
        </authorList>
    </citation>
    <scope>NUCLEOTIDE SEQUENCE [LARGE SCALE GENOMIC DNA]</scope>
    <source>
        <strain evidence="4">MX1 / ATCC 50154</strain>
    </source>
</reference>
<dbReference type="GO" id="GO:0000164">
    <property type="term" value="C:protein phosphatase type 1 complex"/>
    <property type="evidence" value="ECO:0000318"/>
    <property type="project" value="GO_Central"/>
</dbReference>